<comment type="similarity">
    <text evidence="1">Belongs to the FGGY kinase family.</text>
</comment>
<reference evidence="5 6" key="1">
    <citation type="submission" date="2014-03" db="EMBL/GenBank/DDBJ databases">
        <title>Draft genome of the hookworm Oesophagostomum dentatum.</title>
        <authorList>
            <person name="Mitreva M."/>
        </authorList>
    </citation>
    <scope>NUCLEOTIDE SEQUENCE [LARGE SCALE GENOMIC DNA]</scope>
    <source>
        <strain evidence="5 6">OD-Hann</strain>
    </source>
</reference>
<dbReference type="Gene3D" id="3.30.420.40">
    <property type="match status" value="1"/>
</dbReference>
<feature type="domain" description="Carbohydrate kinase FGGY N-terminal" evidence="4">
    <location>
        <begin position="116"/>
        <end position="218"/>
    </location>
</feature>
<evidence type="ECO:0000259" key="4">
    <source>
        <dbReference type="Pfam" id="PF00370"/>
    </source>
</evidence>
<sequence length="245" mass="26377">LKGIVLNGQNEVVLRHSVNFSRDLPEFGTSDGVLKLSDGSIVSPVLMWVKALDLLLQYISSKISVKNICAIGGGAQQHGTVYWANGASAKLLSLSPEAPLHEGLGESSFALALSPIWMDSSTEQQCLAMEKAVNGKENMAKITGSRAHHRFSGPQIKKVLDTNPESWKNCERISVVSSFVCSLFLGKIAPIEFTDGSGMNLMDIQAQKWSDECLAAIDGGDEEHTSLRAKLGSLANPSKILVVLR</sequence>
<proteinExistence type="inferred from homology"/>
<keyword evidence="2" id="KW-0808">Transferase</keyword>
<dbReference type="GO" id="GO:0005829">
    <property type="term" value="C:cytosol"/>
    <property type="evidence" value="ECO:0007669"/>
    <property type="project" value="TreeGrafter"/>
</dbReference>
<dbReference type="Proteomes" id="UP000053660">
    <property type="component" value="Unassembled WGS sequence"/>
</dbReference>
<accession>A0A0B1SAE4</accession>
<keyword evidence="3 5" id="KW-0418">Kinase</keyword>
<evidence type="ECO:0000256" key="3">
    <source>
        <dbReference type="ARBA" id="ARBA00022777"/>
    </source>
</evidence>
<protein>
    <submittedName>
        <fullName evidence="5">Carbohydrate kinase, FGGY family protein</fullName>
    </submittedName>
</protein>
<dbReference type="GO" id="GO:0005997">
    <property type="term" value="P:xylulose metabolic process"/>
    <property type="evidence" value="ECO:0007669"/>
    <property type="project" value="TreeGrafter"/>
</dbReference>
<dbReference type="GO" id="GO:0004856">
    <property type="term" value="F:D-xylulokinase activity"/>
    <property type="evidence" value="ECO:0007669"/>
    <property type="project" value="TreeGrafter"/>
</dbReference>
<name>A0A0B1SAE4_OESDE</name>
<dbReference type="InterPro" id="IPR043129">
    <property type="entry name" value="ATPase_NBD"/>
</dbReference>
<dbReference type="EMBL" id="KN600410">
    <property type="protein sequence ID" value="KHJ80507.1"/>
    <property type="molecule type" value="Genomic_DNA"/>
</dbReference>
<dbReference type="AlphaFoldDB" id="A0A0B1SAE4"/>
<dbReference type="InterPro" id="IPR018484">
    <property type="entry name" value="FGGY_N"/>
</dbReference>
<gene>
    <name evidence="5" type="ORF">OESDEN_19818</name>
</gene>
<evidence type="ECO:0000313" key="6">
    <source>
        <dbReference type="Proteomes" id="UP000053660"/>
    </source>
</evidence>
<feature type="non-terminal residue" evidence="5">
    <location>
        <position position="1"/>
    </location>
</feature>
<evidence type="ECO:0000313" key="5">
    <source>
        <dbReference type="EMBL" id="KHJ80507.1"/>
    </source>
</evidence>
<dbReference type="Pfam" id="PF00370">
    <property type="entry name" value="FGGY_N"/>
    <property type="match status" value="1"/>
</dbReference>
<dbReference type="SUPFAM" id="SSF53067">
    <property type="entry name" value="Actin-like ATPase domain"/>
    <property type="match status" value="1"/>
</dbReference>
<dbReference type="OrthoDB" id="1728974at2759"/>
<evidence type="ECO:0000256" key="2">
    <source>
        <dbReference type="ARBA" id="ARBA00022679"/>
    </source>
</evidence>
<dbReference type="PANTHER" id="PTHR10196">
    <property type="entry name" value="SUGAR KINASE"/>
    <property type="match status" value="1"/>
</dbReference>
<evidence type="ECO:0000256" key="1">
    <source>
        <dbReference type="ARBA" id="ARBA00009156"/>
    </source>
</evidence>
<organism evidence="5 6">
    <name type="scientific">Oesophagostomum dentatum</name>
    <name type="common">Nodular worm</name>
    <dbReference type="NCBI Taxonomy" id="61180"/>
    <lineage>
        <taxon>Eukaryota</taxon>
        <taxon>Metazoa</taxon>
        <taxon>Ecdysozoa</taxon>
        <taxon>Nematoda</taxon>
        <taxon>Chromadorea</taxon>
        <taxon>Rhabditida</taxon>
        <taxon>Rhabditina</taxon>
        <taxon>Rhabditomorpha</taxon>
        <taxon>Strongyloidea</taxon>
        <taxon>Strongylidae</taxon>
        <taxon>Oesophagostomum</taxon>
    </lineage>
</organism>
<dbReference type="PANTHER" id="PTHR10196:SF57">
    <property type="entry name" value="XYLULOSE KINASE"/>
    <property type="match status" value="1"/>
</dbReference>
<keyword evidence="6" id="KW-1185">Reference proteome</keyword>